<proteinExistence type="predicted"/>
<dbReference type="InterPro" id="IPR041623">
    <property type="entry name" value="NOG1_N"/>
</dbReference>
<dbReference type="Pfam" id="PF06858">
    <property type="entry name" value="NOG1"/>
    <property type="match status" value="1"/>
</dbReference>
<reference evidence="6 7" key="1">
    <citation type="submission" date="2014-06" db="EMBL/GenBank/DDBJ databases">
        <title>Evolutionary Origins and Diversification of the Mycorrhizal Mutualists.</title>
        <authorList>
            <consortium name="DOE Joint Genome Institute"/>
            <consortium name="Mycorrhizal Genomics Consortium"/>
            <person name="Kohler A."/>
            <person name="Kuo A."/>
            <person name="Nagy L.G."/>
            <person name="Floudas D."/>
            <person name="Copeland A."/>
            <person name="Barry K.W."/>
            <person name="Cichocki N."/>
            <person name="Veneault-Fourrey C."/>
            <person name="LaButti K."/>
            <person name="Lindquist E.A."/>
            <person name="Lipzen A."/>
            <person name="Lundell T."/>
            <person name="Morin E."/>
            <person name="Murat C."/>
            <person name="Riley R."/>
            <person name="Ohm R."/>
            <person name="Sun H."/>
            <person name="Tunlid A."/>
            <person name="Henrissat B."/>
            <person name="Grigoriev I.V."/>
            <person name="Hibbett D.S."/>
            <person name="Martin F."/>
        </authorList>
    </citation>
    <scope>NUCLEOTIDE SEQUENCE [LARGE SCALE GENOMIC DNA]</scope>
    <source>
        <strain evidence="6 7">SS14</strain>
    </source>
</reference>
<feature type="domain" description="Nucleolar GTP-binding protein 1 Rossman-fold" evidence="3">
    <location>
        <begin position="166"/>
        <end position="208"/>
    </location>
</feature>
<dbReference type="AlphaFoldDB" id="A0A0C9U5T7"/>
<feature type="region of interest" description="Disordered" evidence="2">
    <location>
        <begin position="477"/>
        <end position="510"/>
    </location>
</feature>
<dbReference type="OrthoDB" id="415015at2759"/>
<organism evidence="6 7">
    <name type="scientific">Sphaerobolus stellatus (strain SS14)</name>
    <dbReference type="NCBI Taxonomy" id="990650"/>
    <lineage>
        <taxon>Eukaryota</taxon>
        <taxon>Fungi</taxon>
        <taxon>Dikarya</taxon>
        <taxon>Basidiomycota</taxon>
        <taxon>Agaricomycotina</taxon>
        <taxon>Agaricomycetes</taxon>
        <taxon>Phallomycetidae</taxon>
        <taxon>Geastrales</taxon>
        <taxon>Sphaerobolaceae</taxon>
        <taxon>Sphaerobolus</taxon>
    </lineage>
</organism>
<keyword evidence="1" id="KW-0342">GTP-binding</keyword>
<keyword evidence="7" id="KW-1185">Reference proteome</keyword>
<dbReference type="InterPro" id="IPR027417">
    <property type="entry name" value="P-loop_NTPase"/>
</dbReference>
<dbReference type="Pfam" id="PF17835">
    <property type="entry name" value="NOG1_N"/>
    <property type="match status" value="1"/>
</dbReference>
<dbReference type="InterPro" id="IPR010674">
    <property type="entry name" value="NOG1_Rossman_fold_dom"/>
</dbReference>
<dbReference type="SUPFAM" id="SSF52540">
    <property type="entry name" value="P-loop containing nucleoside triphosphate hydrolases"/>
    <property type="match status" value="1"/>
</dbReference>
<accession>A0A0C9U5T7</accession>
<feature type="region of interest" description="Disordered" evidence="2">
    <location>
        <begin position="361"/>
        <end position="381"/>
    </location>
</feature>
<dbReference type="Gene3D" id="1.20.120.1190">
    <property type="match status" value="1"/>
</dbReference>
<evidence type="ECO:0000256" key="1">
    <source>
        <dbReference type="ARBA" id="ARBA00023134"/>
    </source>
</evidence>
<evidence type="ECO:0000313" key="7">
    <source>
        <dbReference type="Proteomes" id="UP000054279"/>
    </source>
</evidence>
<feature type="domain" description="NOG C-terminal" evidence="4">
    <location>
        <begin position="273"/>
        <end position="326"/>
    </location>
</feature>
<dbReference type="EMBL" id="KN837278">
    <property type="protein sequence ID" value="KIJ29659.1"/>
    <property type="molecule type" value="Genomic_DNA"/>
</dbReference>
<evidence type="ECO:0000256" key="2">
    <source>
        <dbReference type="SAM" id="MobiDB-lite"/>
    </source>
</evidence>
<dbReference type="InterPro" id="IPR012973">
    <property type="entry name" value="NOG_C"/>
</dbReference>
<evidence type="ECO:0000313" key="6">
    <source>
        <dbReference type="EMBL" id="KIJ29659.1"/>
    </source>
</evidence>
<dbReference type="PANTHER" id="PTHR45759">
    <property type="entry name" value="NUCLEOLAR GTP-BINDING PROTEIN 1"/>
    <property type="match status" value="1"/>
</dbReference>
<name>A0A0C9U5T7_SPHS4</name>
<dbReference type="Gene3D" id="3.40.50.300">
    <property type="entry name" value="P-loop containing nucleotide triphosphate hydrolases"/>
    <property type="match status" value="1"/>
</dbReference>
<gene>
    <name evidence="6" type="ORF">M422DRAFT_268881</name>
</gene>
<dbReference type="Proteomes" id="UP000054279">
    <property type="component" value="Unassembled WGS sequence"/>
</dbReference>
<feature type="domain" description="NOG1 N-terminal helical" evidence="5">
    <location>
        <begin position="8"/>
        <end position="69"/>
    </location>
</feature>
<evidence type="ECO:0000259" key="4">
    <source>
        <dbReference type="Pfam" id="PF08155"/>
    </source>
</evidence>
<feature type="compositionally biased region" description="Polar residues" evidence="2">
    <location>
        <begin position="370"/>
        <end position="381"/>
    </location>
</feature>
<dbReference type="Pfam" id="PF08155">
    <property type="entry name" value="NOGCT"/>
    <property type="match status" value="1"/>
</dbReference>
<evidence type="ECO:0008006" key="8">
    <source>
        <dbReference type="Google" id="ProtNLM"/>
    </source>
</evidence>
<sequence>MATRGLKAIASVPTADDFLDIVLSKTQRKTPTVIHKNFKISLIRNFYMRKVKFTQDSFDEKFSAILEEFRMLDLKRAVPRRMDTVMRRQKDPLAYLEQVRQHISRLPAIDPTTRTLICGYPNVGKCSFINKKTPARMRTCSCMHSRRIVIDTPGLLDHPLEEMTAIEMQSIIVLAHLRECVLYFIDLSEHCGYTVEAQCKLFHPIKPTSSSSTKSIPAPKTYRPPRCVLDEITAQGDVRIVQASCYSEEGVMDVKNTVCDLLLVPFILETIRRRLEKDLEAEEGGAGVYNLDMRKKYLLAMDEWKYDKIPEIMEGKNVADFIDRDIAEKREALKREKERLQAEGFYDEEEDFFDSAAELDDANTKRLESQETSSSGTTPSRLIQERVAVLVKAHAVARKRKRNLEGDEEEMEMDGKSEDAWMDVDEGDEGKGAKKKGLGRSGRMSEGGEAVVVKTRGQPATNSKTISLRNLAQRTPNRLAKAGESDRAIKTSMPKHLFAEKRKIGKTNRR</sequence>
<evidence type="ECO:0000259" key="5">
    <source>
        <dbReference type="Pfam" id="PF17835"/>
    </source>
</evidence>
<protein>
    <recommendedName>
        <fullName evidence="8">Nucleolar GTP-binding protein 1</fullName>
    </recommendedName>
</protein>
<dbReference type="GO" id="GO:0005525">
    <property type="term" value="F:GTP binding"/>
    <property type="evidence" value="ECO:0007669"/>
    <property type="project" value="UniProtKB-KW"/>
</dbReference>
<feature type="region of interest" description="Disordered" evidence="2">
    <location>
        <begin position="422"/>
        <end position="450"/>
    </location>
</feature>
<dbReference type="HOGENOM" id="CLU_011784_4_1_1"/>
<evidence type="ECO:0000259" key="3">
    <source>
        <dbReference type="Pfam" id="PF06858"/>
    </source>
</evidence>
<keyword evidence="1" id="KW-0547">Nucleotide-binding</keyword>